<evidence type="ECO:0000313" key="3">
    <source>
        <dbReference type="EMBL" id="WEK28902.1"/>
    </source>
</evidence>
<dbReference type="EMBL" id="CP119325">
    <property type="protein sequence ID" value="WEK28902.1"/>
    <property type="molecule type" value="Genomic_DNA"/>
</dbReference>
<protein>
    <submittedName>
        <fullName evidence="3">Phytase</fullName>
    </submittedName>
</protein>
<dbReference type="GO" id="GO:0016158">
    <property type="term" value="F:inositol hexakisphosphate 3-phosphatase activity"/>
    <property type="evidence" value="ECO:0007669"/>
    <property type="project" value="InterPro"/>
</dbReference>
<feature type="chain" id="PRO_5042534850" evidence="1">
    <location>
        <begin position="23"/>
        <end position="630"/>
    </location>
</feature>
<evidence type="ECO:0000256" key="1">
    <source>
        <dbReference type="SAM" id="SignalP"/>
    </source>
</evidence>
<keyword evidence="1" id="KW-0732">Signal</keyword>
<proteinExistence type="predicted"/>
<feature type="signal peptide" evidence="1">
    <location>
        <begin position="1"/>
        <end position="22"/>
    </location>
</feature>
<sequence>MRMFTLSVLGLYVALAHAGASAAPSLTLERSVIDSETSQWLAPTTAIKQAERLLLTAKALQLVDSQGRVLGELSGRFETLDHRADDTGLLVATLDKKRQQALLARFDAQTGWGAPHYLPKTRYAVEGLCLYRDSAANDFLFLIGEEGIGEQWLVAEQGQPLVEARQVRALSLPPQSAFCQADDASHSVYVNEENVGLWRYEAAAEAPLVREPVDLVAPFGSLAKAAAGMALVPGGLMLLDPSANALHLYQRRAGQWQRDAALSLQGLNEPEQISARVTGSGLELLLADDQGTHLATLDWKPTPAQVSPPVVQVKAQVQTDGVPSLGDAADDPAIWINARHPELSQVLGTDKKGGLLAYDLHGKQLQDLRVGRLNNVDVRNGFQLGERQVDLAVASNRDRNSLHLFAIDTASGQLTDIGQVPTGLKEIYGLCLFKDADSTLYAIANDKDGQFVQYRLDGSSGQAGGTLVRSFSTPTQSEGCVADDRNQRLFIGEEDVAVWALDARGDGPVRLDKVIGVGGLVKDDIEGLALYHGKGGDYLVISSQGNDSYVVVDAKPPYRVRGSFQVGLDAQRGIDGASETDGLEVTSANLGGPWAKGLLVVQDGRKRMPEGNQNYKYVPWAAVAEALGLE</sequence>
<accession>A0AAJ5WDW4</accession>
<dbReference type="Proteomes" id="UP001216329">
    <property type="component" value="Chromosome"/>
</dbReference>
<dbReference type="Gene3D" id="2.120.10.30">
    <property type="entry name" value="TolB, C-terminal domain"/>
    <property type="match status" value="2"/>
</dbReference>
<organism evidence="3 4">
    <name type="scientific">Candidatus Pseudomonas phytovorans</name>
    <dbReference type="NCBI Taxonomy" id="3121377"/>
    <lineage>
        <taxon>Bacteria</taxon>
        <taxon>Pseudomonadati</taxon>
        <taxon>Pseudomonadota</taxon>
        <taxon>Gammaproteobacteria</taxon>
        <taxon>Pseudomonadales</taxon>
        <taxon>Pseudomonadaceae</taxon>
        <taxon>Pseudomonas</taxon>
    </lineage>
</organism>
<dbReference type="Pfam" id="PF02333">
    <property type="entry name" value="Phytase"/>
    <property type="match status" value="2"/>
</dbReference>
<evidence type="ECO:0000259" key="2">
    <source>
        <dbReference type="PROSITE" id="PS51662"/>
    </source>
</evidence>
<dbReference type="SUPFAM" id="SSF50956">
    <property type="entry name" value="Thermostable phytase (3-phytase)"/>
    <property type="match status" value="2"/>
</dbReference>
<dbReference type="AlphaFoldDB" id="A0AAJ5WDW4"/>
<reference evidence="3" key="1">
    <citation type="submission" date="2023-03" db="EMBL/GenBank/DDBJ databases">
        <title>Andean soil-derived lignocellulolytic bacterial consortium as a source of novel taxa and putative plastic-active enzymes.</title>
        <authorList>
            <person name="Diaz-Garcia L."/>
            <person name="Chuvochina M."/>
            <person name="Feuerriegel G."/>
            <person name="Bunk B."/>
            <person name="Sproer C."/>
            <person name="Streit W.R."/>
            <person name="Rodriguez L.M."/>
            <person name="Overmann J."/>
            <person name="Jimenez D.J."/>
        </authorList>
    </citation>
    <scope>NUCLEOTIDE SEQUENCE</scope>
    <source>
        <strain evidence="3">MAG 876</strain>
    </source>
</reference>
<gene>
    <name evidence="3" type="ORF">P0Y58_18560</name>
</gene>
<evidence type="ECO:0000313" key="4">
    <source>
        <dbReference type="Proteomes" id="UP001216329"/>
    </source>
</evidence>
<name>A0AAJ5WDW4_9PSED</name>
<dbReference type="PROSITE" id="PS51662">
    <property type="entry name" value="BP_PHYTASE"/>
    <property type="match status" value="2"/>
</dbReference>
<feature type="domain" description="BPP" evidence="2">
    <location>
        <begin position="14"/>
        <end position="302"/>
    </location>
</feature>
<feature type="domain" description="BPP" evidence="2">
    <location>
        <begin position="303"/>
        <end position="627"/>
    </location>
</feature>
<dbReference type="InterPro" id="IPR003431">
    <property type="entry name" value="B-propeller_Phytase"/>
</dbReference>
<dbReference type="InterPro" id="IPR011042">
    <property type="entry name" value="6-blade_b-propeller_TolB-like"/>
</dbReference>